<dbReference type="AlphaFoldDB" id="A0A433VLV5"/>
<evidence type="ECO:0000313" key="3">
    <source>
        <dbReference type="Proteomes" id="UP000271624"/>
    </source>
</evidence>
<protein>
    <submittedName>
        <fullName evidence="2">Uncharacterized protein</fullName>
    </submittedName>
</protein>
<sequence>MKTGLLLRLVPAALAMSLSLTIAKQATAEQVKISPNFKPDPLTLTGKSGGSNKGNCGNIAPTPNQVIQVTESLPYLRLTVEGSGQPTLLIDGPGGRFCVLPDNYSGKKPEITGFWQAGSYSLYVGELSQGQYNYTLSISQQKK</sequence>
<evidence type="ECO:0000313" key="2">
    <source>
        <dbReference type="EMBL" id="RUT07076.1"/>
    </source>
</evidence>
<organism evidence="2 3">
    <name type="scientific">Dulcicalothrix desertica PCC 7102</name>
    <dbReference type="NCBI Taxonomy" id="232991"/>
    <lineage>
        <taxon>Bacteria</taxon>
        <taxon>Bacillati</taxon>
        <taxon>Cyanobacteriota</taxon>
        <taxon>Cyanophyceae</taxon>
        <taxon>Nostocales</taxon>
        <taxon>Calotrichaceae</taxon>
        <taxon>Dulcicalothrix</taxon>
    </lineage>
</organism>
<evidence type="ECO:0000256" key="1">
    <source>
        <dbReference type="SAM" id="SignalP"/>
    </source>
</evidence>
<dbReference type="OrthoDB" id="581999at2"/>
<dbReference type="RefSeq" id="WP_127080925.1">
    <property type="nucleotide sequence ID" value="NZ_RSCL01000005.1"/>
</dbReference>
<name>A0A433VLV5_9CYAN</name>
<comment type="caution">
    <text evidence="2">The sequence shown here is derived from an EMBL/GenBank/DDBJ whole genome shotgun (WGS) entry which is preliminary data.</text>
</comment>
<proteinExistence type="predicted"/>
<reference evidence="2" key="1">
    <citation type="submission" date="2018-12" db="EMBL/GenBank/DDBJ databases">
        <authorList>
            <person name="Will S."/>
            <person name="Neumann-Schaal M."/>
            <person name="Henke P."/>
        </authorList>
    </citation>
    <scope>NUCLEOTIDE SEQUENCE</scope>
    <source>
        <strain evidence="2">PCC 7102</strain>
    </source>
</reference>
<dbReference type="EMBL" id="RSCL01000005">
    <property type="protein sequence ID" value="RUT07076.1"/>
    <property type="molecule type" value="Genomic_DNA"/>
</dbReference>
<keyword evidence="1" id="KW-0732">Signal</keyword>
<keyword evidence="3" id="KW-1185">Reference proteome</keyword>
<gene>
    <name evidence="2" type="ORF">DSM106972_023370</name>
</gene>
<reference evidence="2" key="2">
    <citation type="journal article" date="2019" name="Genome Biol. Evol.">
        <title>Day and night: Metabolic profiles and evolutionary relationships of six axenic non-marine cyanobacteria.</title>
        <authorList>
            <person name="Will S.E."/>
            <person name="Henke P."/>
            <person name="Boedeker C."/>
            <person name="Huang S."/>
            <person name="Brinkmann H."/>
            <person name="Rohde M."/>
            <person name="Jarek M."/>
            <person name="Friedl T."/>
            <person name="Seufert S."/>
            <person name="Schumacher M."/>
            <person name="Overmann J."/>
            <person name="Neumann-Schaal M."/>
            <person name="Petersen J."/>
        </authorList>
    </citation>
    <scope>NUCLEOTIDE SEQUENCE [LARGE SCALE GENOMIC DNA]</scope>
    <source>
        <strain evidence="2">PCC 7102</strain>
    </source>
</reference>
<accession>A0A433VLV5</accession>
<dbReference type="Proteomes" id="UP000271624">
    <property type="component" value="Unassembled WGS sequence"/>
</dbReference>
<feature type="signal peptide" evidence="1">
    <location>
        <begin position="1"/>
        <end position="28"/>
    </location>
</feature>
<feature type="chain" id="PRO_5019246604" evidence="1">
    <location>
        <begin position="29"/>
        <end position="143"/>
    </location>
</feature>